<name>A0A6J1BTQ1_MOMCH</name>
<dbReference type="Gene3D" id="1.25.10.10">
    <property type="entry name" value="Leucine-rich Repeat Variant"/>
    <property type="match status" value="1"/>
</dbReference>
<dbReference type="RefSeq" id="XP_022132870.1">
    <property type="nucleotide sequence ID" value="XM_022277178.1"/>
</dbReference>
<dbReference type="GO" id="GO:0000796">
    <property type="term" value="C:condensin complex"/>
    <property type="evidence" value="ECO:0007669"/>
    <property type="project" value="TreeGrafter"/>
</dbReference>
<dbReference type="PANTHER" id="PTHR16199:SF4">
    <property type="entry name" value="CONDENSIN-2 COMPLEX SUBUNIT G2"/>
    <property type="match status" value="1"/>
</dbReference>
<dbReference type="InterPro" id="IPR011989">
    <property type="entry name" value="ARM-like"/>
</dbReference>
<evidence type="ECO:0000313" key="3">
    <source>
        <dbReference type="RefSeq" id="XP_022132870.1"/>
    </source>
</evidence>
<sequence>MEKRLRSSLESSAEEFVSSAIKLSLKSSKHVLKTLIHGVRSSSELSSSIPLTLQLSISRAIETFRNLLGPNCANSDPQCSSSPSKYPLSPPTKRLRRSLRHSKTRECEDLEGNESNLNFQKEKLLVELEILSYLVLLCISHPNRAFSLTDLLPCARELHDNLIIFEWSSVLSSEIANLCEEWWKEDLPGRESLISQALPFLLSRSLTLKKKVDVHKVYMLREAFSLFDFEDESIKDLKLLLIRCVIEPIYLKTEDGRRFVAYAFGLSRQLSKETLAIIRSQIPFGRKSMLEAYGDILFRAWRNSEGDTRDEIENGFLQSLVEGAIHSSTTAFGASIRRVLGGFVNQRTVDGVEKLLFRITEPLIFRSLQVANSNVRQNALHLLLDVFPLENPDATKERKDTLLDRQFFLIEKLLMDDSQDVRVVAVEGCCRILCLFWEIIPSSTITKIITKIFDEMSHDTSNEVRFSTLNGIIYLFGNPQSHEVLKVVLPRLGHLMLDNALSVRVALADLLLLIRDVRNFQFNKVVSLDLLLEVLANDQHIISQKITRLLMPSYFPTKVSVEEACSRCITLIKRSPMAGARFCQFSVSEGASLKSIMELVRVIINLVLSSAKLDTNYIDGLLLSAEYLCSSILSEPCYKNNLKDLFIGEQLKSLLSVAQSGHARSSIFNIVSLFSPNGFTDLLEEGMRLIINCRGLSENLEKQAEVRSGHKFFLSCDELDVMFEAMALILQKSAYRCHIKFGTPNLGVSPAKRKKCKLSGKILSRLKHFGGKKHLSFEDDYLIAVGMAWQVKDLLLDEEMKSGLLSSQTIETIFLTLKVICEVCIVQCVDYEFMDVSPVLAYASLALHMTLQNGSQSIMSTSGAKNKIATDSSSSEALLEETLDHLLKCIEKLYVSEDIRKPDVELTRGNRKLAEQVEQKHKESGIDHSHPLEGGCVDVSKKTVKQGTILTAVLKFIVDAISMGFLSQKYELCLKFTTKYMQYIIWILGQEGYKDIQFEEMKEIILCLKSSLSYAGKLLNQIQRHVQDSSMLTQQLSYLANNLLDLIASTELHLGPGYAARLVAAAKPWLPDLILALRAGSIMRQVEGKEAHVDLFDQTKLYFPSWLSTVAKIELSGMTEDSTEEDDDDRFSDRHDFPIFNKFIRMIVTFLKRDHHILDAVGVVFMMGSEVGLERKDFGLVLGLLQFVCQSLYCADNRDWGDMMLTTLQRCYPQIEREIEQCNEDGRHQLDRAKALLEPVWLYHIFETGKLSMMDE</sequence>
<dbReference type="PANTHER" id="PTHR16199">
    <property type="entry name" value="CONDENSIN-2 COMPLEX SUBUNIT G2"/>
    <property type="match status" value="1"/>
</dbReference>
<reference evidence="3" key="1">
    <citation type="submission" date="2025-08" db="UniProtKB">
        <authorList>
            <consortium name="RefSeq"/>
        </authorList>
    </citation>
    <scope>IDENTIFICATION</scope>
    <source>
        <strain evidence="3">OHB3-1</strain>
    </source>
</reference>
<dbReference type="Pfam" id="PF12422">
    <property type="entry name" value="Condensin2nSMC"/>
    <property type="match status" value="1"/>
</dbReference>
<dbReference type="KEGG" id="mcha:111005612"/>
<evidence type="ECO:0000313" key="2">
    <source>
        <dbReference type="Proteomes" id="UP000504603"/>
    </source>
</evidence>
<dbReference type="InterPro" id="IPR024741">
    <property type="entry name" value="Condensin2_G2"/>
</dbReference>
<dbReference type="SUPFAM" id="SSF48371">
    <property type="entry name" value="ARM repeat"/>
    <property type="match status" value="1"/>
</dbReference>
<dbReference type="AlphaFoldDB" id="A0A6J1BTQ1"/>
<feature type="region of interest" description="Disordered" evidence="1">
    <location>
        <begin position="74"/>
        <end position="97"/>
    </location>
</feature>
<dbReference type="GeneID" id="111005612"/>
<dbReference type="Proteomes" id="UP000504603">
    <property type="component" value="Unplaced"/>
</dbReference>
<gene>
    <name evidence="3" type="primary">LOC111005612</name>
</gene>
<dbReference type="OrthoDB" id="10062843at2759"/>
<dbReference type="InterPro" id="IPR016024">
    <property type="entry name" value="ARM-type_fold"/>
</dbReference>
<protein>
    <submittedName>
        <fullName evidence="3">Uncharacterized protein LOC111005612 isoform X1</fullName>
    </submittedName>
</protein>
<organism evidence="2 3">
    <name type="scientific">Momordica charantia</name>
    <name type="common">Bitter gourd</name>
    <name type="synonym">Balsam pear</name>
    <dbReference type="NCBI Taxonomy" id="3673"/>
    <lineage>
        <taxon>Eukaryota</taxon>
        <taxon>Viridiplantae</taxon>
        <taxon>Streptophyta</taxon>
        <taxon>Embryophyta</taxon>
        <taxon>Tracheophyta</taxon>
        <taxon>Spermatophyta</taxon>
        <taxon>Magnoliopsida</taxon>
        <taxon>eudicotyledons</taxon>
        <taxon>Gunneridae</taxon>
        <taxon>Pentapetalae</taxon>
        <taxon>rosids</taxon>
        <taxon>fabids</taxon>
        <taxon>Cucurbitales</taxon>
        <taxon>Cucurbitaceae</taxon>
        <taxon>Momordiceae</taxon>
        <taxon>Momordica</taxon>
    </lineage>
</organism>
<keyword evidence="2" id="KW-1185">Reference proteome</keyword>
<accession>A0A6J1BTQ1</accession>
<evidence type="ECO:0000256" key="1">
    <source>
        <dbReference type="SAM" id="MobiDB-lite"/>
    </source>
</evidence>
<proteinExistence type="predicted"/>
<dbReference type="GO" id="GO:0005634">
    <property type="term" value="C:nucleus"/>
    <property type="evidence" value="ECO:0007669"/>
    <property type="project" value="InterPro"/>
</dbReference>
<dbReference type="GO" id="GO:0000070">
    <property type="term" value="P:mitotic sister chromatid segregation"/>
    <property type="evidence" value="ECO:0007669"/>
    <property type="project" value="TreeGrafter"/>
</dbReference>